<organism evidence="9 10">
    <name type="scientific">Mycolicibacterium tokaiense</name>
    <dbReference type="NCBI Taxonomy" id="39695"/>
    <lineage>
        <taxon>Bacteria</taxon>
        <taxon>Bacillati</taxon>
        <taxon>Actinomycetota</taxon>
        <taxon>Actinomycetes</taxon>
        <taxon>Mycobacteriales</taxon>
        <taxon>Mycobacteriaceae</taxon>
        <taxon>Mycolicibacterium</taxon>
    </lineage>
</organism>
<comment type="function">
    <text evidence="5">May be an activator protein for the gylABX operon.</text>
</comment>
<evidence type="ECO:0000313" key="9">
    <source>
        <dbReference type="EMBL" id="STZ58369.1"/>
    </source>
</evidence>
<dbReference type="InterPro" id="IPR036388">
    <property type="entry name" value="WH-like_DNA-bd_sf"/>
</dbReference>
<sequence length="257" mass="27300">MPEGTRGSEPVRVLVKAMAVLELLAQSPEPLSLGEIATKLELNKSTCYRILDTLAAGGFAERPSSGLYRLGIGAFRIGAAMNRHMDVRERTLPAMRRLFRVTGETVFLLVRRDNEAVCVERLDGRYATAHTLLIGGSLPLHTGAGPRLLLAAMSDGDRKAYLDGAFAKAVGGSEEARTRLADQLDDIRLAGYAVSDDDVEVGVRAISAPVRNLDGEVIAALSISGLTAHLPDSELAANVELLTGAAQEASRAMGHQG</sequence>
<dbReference type="GO" id="GO:0006071">
    <property type="term" value="P:glycerol metabolic process"/>
    <property type="evidence" value="ECO:0007669"/>
    <property type="project" value="UniProtKB-KW"/>
</dbReference>
<dbReference type="AlphaFoldDB" id="A0A378TC77"/>
<dbReference type="GO" id="GO:0045892">
    <property type="term" value="P:negative regulation of DNA-templated transcription"/>
    <property type="evidence" value="ECO:0007669"/>
    <property type="project" value="TreeGrafter"/>
</dbReference>
<dbReference type="Pfam" id="PF09339">
    <property type="entry name" value="HTH_IclR"/>
    <property type="match status" value="1"/>
</dbReference>
<evidence type="ECO:0000259" key="8">
    <source>
        <dbReference type="PROSITE" id="PS51078"/>
    </source>
</evidence>
<gene>
    <name evidence="9" type="primary">allR_3</name>
    <name evidence="9" type="ORF">NCTC10821_01881</name>
</gene>
<evidence type="ECO:0000259" key="7">
    <source>
        <dbReference type="PROSITE" id="PS51077"/>
    </source>
</evidence>
<dbReference type="InterPro" id="IPR005471">
    <property type="entry name" value="Tscrpt_reg_IclR_N"/>
</dbReference>
<dbReference type="Proteomes" id="UP000254978">
    <property type="component" value="Unassembled WGS sequence"/>
</dbReference>
<protein>
    <recommendedName>
        <fullName evidence="6">Glycerol operon regulatory protein</fullName>
    </recommendedName>
</protein>
<dbReference type="SUPFAM" id="SSF46785">
    <property type="entry name" value="Winged helix' DNA-binding domain"/>
    <property type="match status" value="1"/>
</dbReference>
<evidence type="ECO:0000256" key="6">
    <source>
        <dbReference type="ARBA" id="ARBA00070406"/>
    </source>
</evidence>
<proteinExistence type="predicted"/>
<evidence type="ECO:0000256" key="4">
    <source>
        <dbReference type="ARBA" id="ARBA00023163"/>
    </source>
</evidence>
<dbReference type="Gene3D" id="3.30.450.40">
    <property type="match status" value="1"/>
</dbReference>
<keyword evidence="1" id="KW-0319">Glycerol metabolism</keyword>
<dbReference type="SMART" id="SM00346">
    <property type="entry name" value="HTH_ICLR"/>
    <property type="match status" value="1"/>
</dbReference>
<dbReference type="PANTHER" id="PTHR30136:SF24">
    <property type="entry name" value="HTH-TYPE TRANSCRIPTIONAL REPRESSOR ALLR"/>
    <property type="match status" value="1"/>
</dbReference>
<dbReference type="PANTHER" id="PTHR30136">
    <property type="entry name" value="HELIX-TURN-HELIX TRANSCRIPTIONAL REGULATOR, ICLR FAMILY"/>
    <property type="match status" value="1"/>
</dbReference>
<evidence type="ECO:0000256" key="2">
    <source>
        <dbReference type="ARBA" id="ARBA00023015"/>
    </source>
</evidence>
<evidence type="ECO:0000313" key="10">
    <source>
        <dbReference type="Proteomes" id="UP000254978"/>
    </source>
</evidence>
<dbReference type="Pfam" id="PF01614">
    <property type="entry name" value="IclR_C"/>
    <property type="match status" value="1"/>
</dbReference>
<dbReference type="PROSITE" id="PS51077">
    <property type="entry name" value="HTH_ICLR"/>
    <property type="match status" value="1"/>
</dbReference>
<dbReference type="EMBL" id="UGQT01000001">
    <property type="protein sequence ID" value="STZ58369.1"/>
    <property type="molecule type" value="Genomic_DNA"/>
</dbReference>
<evidence type="ECO:0000256" key="1">
    <source>
        <dbReference type="ARBA" id="ARBA00022798"/>
    </source>
</evidence>
<dbReference type="FunFam" id="1.10.10.10:FF:000056">
    <property type="entry name" value="IclR family transcriptional regulator"/>
    <property type="match status" value="1"/>
</dbReference>
<dbReference type="GO" id="GO:0003700">
    <property type="term" value="F:DNA-binding transcription factor activity"/>
    <property type="evidence" value="ECO:0007669"/>
    <property type="project" value="TreeGrafter"/>
</dbReference>
<dbReference type="InterPro" id="IPR050707">
    <property type="entry name" value="HTH_MetabolicPath_Reg"/>
</dbReference>
<name>A0A378TC77_9MYCO</name>
<evidence type="ECO:0000256" key="3">
    <source>
        <dbReference type="ARBA" id="ARBA00023125"/>
    </source>
</evidence>
<dbReference type="SUPFAM" id="SSF55781">
    <property type="entry name" value="GAF domain-like"/>
    <property type="match status" value="1"/>
</dbReference>
<dbReference type="Gene3D" id="1.10.10.10">
    <property type="entry name" value="Winged helix-like DNA-binding domain superfamily/Winged helix DNA-binding domain"/>
    <property type="match status" value="1"/>
</dbReference>
<dbReference type="GO" id="GO:0003677">
    <property type="term" value="F:DNA binding"/>
    <property type="evidence" value="ECO:0007669"/>
    <property type="project" value="UniProtKB-KW"/>
</dbReference>
<feature type="domain" description="IclR-ED" evidence="8">
    <location>
        <begin position="73"/>
        <end position="255"/>
    </location>
</feature>
<keyword evidence="2" id="KW-0805">Transcription regulation</keyword>
<dbReference type="InterPro" id="IPR014757">
    <property type="entry name" value="Tscrpt_reg_IclR_C"/>
</dbReference>
<keyword evidence="3" id="KW-0238">DNA-binding</keyword>
<evidence type="ECO:0000256" key="5">
    <source>
        <dbReference type="ARBA" id="ARBA00058938"/>
    </source>
</evidence>
<feature type="domain" description="HTH iclR-type" evidence="7">
    <location>
        <begin position="11"/>
        <end position="72"/>
    </location>
</feature>
<dbReference type="InterPro" id="IPR029016">
    <property type="entry name" value="GAF-like_dom_sf"/>
</dbReference>
<reference evidence="9 10" key="1">
    <citation type="submission" date="2018-06" db="EMBL/GenBank/DDBJ databases">
        <authorList>
            <consortium name="Pathogen Informatics"/>
            <person name="Doyle S."/>
        </authorList>
    </citation>
    <scope>NUCLEOTIDE SEQUENCE [LARGE SCALE GENOMIC DNA]</scope>
    <source>
        <strain evidence="9 10">NCTC10821</strain>
    </source>
</reference>
<dbReference type="InterPro" id="IPR036390">
    <property type="entry name" value="WH_DNA-bd_sf"/>
</dbReference>
<keyword evidence="4" id="KW-0804">Transcription</keyword>
<dbReference type="PROSITE" id="PS51078">
    <property type="entry name" value="ICLR_ED"/>
    <property type="match status" value="1"/>
</dbReference>
<keyword evidence="10" id="KW-1185">Reference proteome</keyword>
<accession>A0A378TC77</accession>